<name>A0A1J6JUS4_NICAT</name>
<dbReference type="Gene3D" id="1.10.630.10">
    <property type="entry name" value="Cytochrome P450"/>
    <property type="match status" value="2"/>
</dbReference>
<evidence type="ECO:0000313" key="6">
    <source>
        <dbReference type="EMBL" id="OIT20910.1"/>
    </source>
</evidence>
<evidence type="ECO:0000256" key="1">
    <source>
        <dbReference type="ARBA" id="ARBA00010617"/>
    </source>
</evidence>
<sequence>MLHELFGAGTDTSTPTIELDMAELIKNEKALDLLRKELDRETLRLYPLVLVNIWADPNVWEETLKFVPERFLDCDKDFKGNDFEFLPFDGGRRICRGLSWE</sequence>
<keyword evidence="7" id="KW-1185">Reference proteome</keyword>
<keyword evidence="4" id="KW-0408">Iron</keyword>
<evidence type="ECO:0000313" key="7">
    <source>
        <dbReference type="Proteomes" id="UP000187609"/>
    </source>
</evidence>
<evidence type="ECO:0000256" key="2">
    <source>
        <dbReference type="ARBA" id="ARBA00022617"/>
    </source>
</evidence>
<keyword evidence="5" id="KW-0503">Monooxygenase</keyword>
<evidence type="ECO:0000256" key="3">
    <source>
        <dbReference type="ARBA" id="ARBA00022723"/>
    </source>
</evidence>
<proteinExistence type="inferred from homology"/>
<dbReference type="PANTHER" id="PTHR47950">
    <property type="entry name" value="CYTOCHROME P450, FAMILY 76, SUBFAMILY C, POLYPEPTIDE 5-RELATED"/>
    <property type="match status" value="1"/>
</dbReference>
<dbReference type="GO" id="GO:0005506">
    <property type="term" value="F:iron ion binding"/>
    <property type="evidence" value="ECO:0007669"/>
    <property type="project" value="InterPro"/>
</dbReference>
<dbReference type="SUPFAM" id="SSF48264">
    <property type="entry name" value="Cytochrome P450"/>
    <property type="match status" value="1"/>
</dbReference>
<dbReference type="AlphaFoldDB" id="A0A1J6JUS4"/>
<dbReference type="Proteomes" id="UP000187609">
    <property type="component" value="Unassembled WGS sequence"/>
</dbReference>
<evidence type="ECO:0000256" key="5">
    <source>
        <dbReference type="ARBA" id="ARBA00023033"/>
    </source>
</evidence>
<dbReference type="PRINTS" id="PR00385">
    <property type="entry name" value="P450"/>
</dbReference>
<dbReference type="InterPro" id="IPR001128">
    <property type="entry name" value="Cyt_P450"/>
</dbReference>
<keyword evidence="2" id="KW-0349">Heme</keyword>
<keyword evidence="5" id="KW-0560">Oxidoreductase</keyword>
<dbReference type="InterPro" id="IPR036396">
    <property type="entry name" value="Cyt_P450_sf"/>
</dbReference>
<dbReference type="Pfam" id="PF00067">
    <property type="entry name" value="p450"/>
    <property type="match status" value="1"/>
</dbReference>
<dbReference type="GO" id="GO:0004497">
    <property type="term" value="F:monooxygenase activity"/>
    <property type="evidence" value="ECO:0007669"/>
    <property type="project" value="UniProtKB-KW"/>
</dbReference>
<dbReference type="PANTHER" id="PTHR47950:SF44">
    <property type="entry name" value="CYTOCHROME P450, FAMILY 76, SUBFAMILY C, POLYPEPTIDE 5-RELATED"/>
    <property type="match status" value="1"/>
</dbReference>
<comment type="similarity">
    <text evidence="1">Belongs to the cytochrome P450 family.</text>
</comment>
<accession>A0A1J6JUS4</accession>
<protein>
    <submittedName>
        <fullName evidence="6">Cytochrome p450 71d8</fullName>
    </submittedName>
</protein>
<keyword evidence="3" id="KW-0479">Metal-binding</keyword>
<dbReference type="GO" id="GO:0020037">
    <property type="term" value="F:heme binding"/>
    <property type="evidence" value="ECO:0007669"/>
    <property type="project" value="InterPro"/>
</dbReference>
<dbReference type="Gramene" id="OIT20910">
    <property type="protein sequence ID" value="OIT20910"/>
    <property type="gene ID" value="A4A49_55431"/>
</dbReference>
<dbReference type="EMBL" id="MJEQ01004787">
    <property type="protein sequence ID" value="OIT20910.1"/>
    <property type="molecule type" value="Genomic_DNA"/>
</dbReference>
<dbReference type="SMR" id="A0A1J6JUS4"/>
<comment type="caution">
    <text evidence="6">The sequence shown here is derived from an EMBL/GenBank/DDBJ whole genome shotgun (WGS) entry which is preliminary data.</text>
</comment>
<gene>
    <name evidence="6" type="primary">CYP71D8_2</name>
    <name evidence="6" type="ORF">A4A49_55431</name>
</gene>
<dbReference type="OMA" id="LEWIMPE"/>
<dbReference type="GO" id="GO:0016705">
    <property type="term" value="F:oxidoreductase activity, acting on paired donors, with incorporation or reduction of molecular oxygen"/>
    <property type="evidence" value="ECO:0007669"/>
    <property type="project" value="InterPro"/>
</dbReference>
<evidence type="ECO:0000256" key="4">
    <source>
        <dbReference type="ARBA" id="ARBA00023004"/>
    </source>
</evidence>
<organism evidence="6 7">
    <name type="scientific">Nicotiana attenuata</name>
    <name type="common">Coyote tobacco</name>
    <dbReference type="NCBI Taxonomy" id="49451"/>
    <lineage>
        <taxon>Eukaryota</taxon>
        <taxon>Viridiplantae</taxon>
        <taxon>Streptophyta</taxon>
        <taxon>Embryophyta</taxon>
        <taxon>Tracheophyta</taxon>
        <taxon>Spermatophyta</taxon>
        <taxon>Magnoliopsida</taxon>
        <taxon>eudicotyledons</taxon>
        <taxon>Gunneridae</taxon>
        <taxon>Pentapetalae</taxon>
        <taxon>asterids</taxon>
        <taxon>lamiids</taxon>
        <taxon>Solanales</taxon>
        <taxon>Solanaceae</taxon>
        <taxon>Nicotianoideae</taxon>
        <taxon>Nicotianeae</taxon>
        <taxon>Nicotiana</taxon>
    </lineage>
</organism>
<reference evidence="6" key="1">
    <citation type="submission" date="2016-11" db="EMBL/GenBank/DDBJ databases">
        <title>The genome of Nicotiana attenuata.</title>
        <authorList>
            <person name="Xu S."/>
            <person name="Brockmoeller T."/>
            <person name="Gaquerel E."/>
            <person name="Navarro A."/>
            <person name="Kuhl H."/>
            <person name="Gase K."/>
            <person name="Ling Z."/>
            <person name="Zhou W."/>
            <person name="Kreitzer C."/>
            <person name="Stanke M."/>
            <person name="Tang H."/>
            <person name="Lyons E."/>
            <person name="Pandey P."/>
            <person name="Pandey S.P."/>
            <person name="Timmermann B."/>
            <person name="Baldwin I.T."/>
        </authorList>
    </citation>
    <scope>NUCLEOTIDE SEQUENCE [LARGE SCALE GENOMIC DNA]</scope>
    <source>
        <strain evidence="6">UT</strain>
    </source>
</reference>